<comment type="caution">
    <text evidence="2">The sequence shown here is derived from an EMBL/GenBank/DDBJ whole genome shotgun (WGS) entry which is preliminary data.</text>
</comment>
<reference evidence="2 3" key="1">
    <citation type="submission" date="2020-10" db="EMBL/GenBank/DDBJ databases">
        <title>Sequencing the genomes of 1000 actinobacteria strains.</title>
        <authorList>
            <person name="Klenk H.-P."/>
        </authorList>
    </citation>
    <scope>NUCLEOTIDE SEQUENCE [LARGE SCALE GENOMIC DNA]</scope>
    <source>
        <strain evidence="2 3">DSM 43748</strain>
    </source>
</reference>
<dbReference type="EMBL" id="JADBEF010000001">
    <property type="protein sequence ID" value="MBE1559738.1"/>
    <property type="molecule type" value="Genomic_DNA"/>
</dbReference>
<dbReference type="Proteomes" id="UP000661607">
    <property type="component" value="Unassembled WGS sequence"/>
</dbReference>
<feature type="region of interest" description="Disordered" evidence="1">
    <location>
        <begin position="1"/>
        <end position="22"/>
    </location>
</feature>
<proteinExistence type="predicted"/>
<name>A0ABR9KDE5_9ACTN</name>
<keyword evidence="3" id="KW-1185">Reference proteome</keyword>
<organism evidence="2 3">
    <name type="scientific">Nonomuraea africana</name>
    <dbReference type="NCBI Taxonomy" id="46171"/>
    <lineage>
        <taxon>Bacteria</taxon>
        <taxon>Bacillati</taxon>
        <taxon>Actinomycetota</taxon>
        <taxon>Actinomycetes</taxon>
        <taxon>Streptosporangiales</taxon>
        <taxon>Streptosporangiaceae</taxon>
        <taxon>Nonomuraea</taxon>
    </lineage>
</organism>
<accession>A0ABR9KDE5</accession>
<sequence length="69" mass="7223">MVIAQRRPRAQTSQRRISGGPHPHELTLCENEHGAAGINAVAALTEATGVELIVFGARVRHPGTAVTGS</sequence>
<evidence type="ECO:0000313" key="3">
    <source>
        <dbReference type="Proteomes" id="UP000661607"/>
    </source>
</evidence>
<gene>
    <name evidence="2" type="ORF">H4W81_002517</name>
</gene>
<evidence type="ECO:0000313" key="2">
    <source>
        <dbReference type="EMBL" id="MBE1559738.1"/>
    </source>
</evidence>
<protein>
    <submittedName>
        <fullName evidence="2">Uncharacterized protein</fullName>
    </submittedName>
</protein>
<evidence type="ECO:0000256" key="1">
    <source>
        <dbReference type="SAM" id="MobiDB-lite"/>
    </source>
</evidence>
<dbReference type="RefSeq" id="WP_192774966.1">
    <property type="nucleotide sequence ID" value="NZ_BAAASY010000005.1"/>
</dbReference>